<dbReference type="GeneID" id="28996861"/>
<organism evidence="2 3">
    <name type="scientific">Phycomyces blakesleeanus (strain ATCC 8743b / DSM 1359 / FGSC 10004 / NBRC 33097 / NRRL 1555)</name>
    <dbReference type="NCBI Taxonomy" id="763407"/>
    <lineage>
        <taxon>Eukaryota</taxon>
        <taxon>Fungi</taxon>
        <taxon>Fungi incertae sedis</taxon>
        <taxon>Mucoromycota</taxon>
        <taxon>Mucoromycotina</taxon>
        <taxon>Mucoromycetes</taxon>
        <taxon>Mucorales</taxon>
        <taxon>Phycomycetaceae</taxon>
        <taxon>Phycomyces</taxon>
    </lineage>
</organism>
<dbReference type="Proteomes" id="UP000077315">
    <property type="component" value="Unassembled WGS sequence"/>
</dbReference>
<dbReference type="VEuPathDB" id="FungiDB:PHYBLDRAFT_168873"/>
<evidence type="ECO:0000256" key="1">
    <source>
        <dbReference type="SAM" id="MobiDB-lite"/>
    </source>
</evidence>
<dbReference type="AlphaFoldDB" id="A0A167MQ95"/>
<name>A0A167MQ95_PHYB8</name>
<accession>A0A167MQ95</accession>
<evidence type="ECO:0000313" key="2">
    <source>
        <dbReference type="EMBL" id="OAD73524.1"/>
    </source>
</evidence>
<dbReference type="RefSeq" id="XP_018291564.1">
    <property type="nucleotide sequence ID" value="XM_018435955.1"/>
</dbReference>
<keyword evidence="3" id="KW-1185">Reference proteome</keyword>
<dbReference type="InParanoid" id="A0A167MQ95"/>
<feature type="compositionally biased region" description="Basic and acidic residues" evidence="1">
    <location>
        <begin position="162"/>
        <end position="175"/>
    </location>
</feature>
<evidence type="ECO:0000313" key="3">
    <source>
        <dbReference type="Proteomes" id="UP000077315"/>
    </source>
</evidence>
<protein>
    <submittedName>
        <fullName evidence="2">Uncharacterized protein</fullName>
    </submittedName>
</protein>
<dbReference type="EMBL" id="KV440981">
    <property type="protein sequence ID" value="OAD73524.1"/>
    <property type="molecule type" value="Genomic_DNA"/>
</dbReference>
<gene>
    <name evidence="2" type="ORF">PHYBLDRAFT_168873</name>
</gene>
<proteinExistence type="predicted"/>
<feature type="compositionally biased region" description="Basic residues" evidence="1">
    <location>
        <begin position="148"/>
        <end position="157"/>
    </location>
</feature>
<sequence length="194" mass="22474">MNVVMKTDDHRTVTTAGTLPQSGAIRHGSWTGRHCCEARPTLHFQSVDWRILLRVDDLNYSSTEISRLKMSVDLGFLYCEIYHIQDLNGVATKRKELDQVWKRAIEFERKIQNACAKTSAKEEVREGYIKRYGFGKKSVSICKERPSRRSGKMKRRIGWVSDQKEKKSETEVKDNEAEEHLAEIFDSKSSIRSF</sequence>
<feature type="region of interest" description="Disordered" evidence="1">
    <location>
        <begin position="145"/>
        <end position="175"/>
    </location>
</feature>
<reference evidence="3" key="1">
    <citation type="submission" date="2015-06" db="EMBL/GenBank/DDBJ databases">
        <title>Expansion of signal transduction pathways in fungi by whole-genome duplication.</title>
        <authorList>
            <consortium name="DOE Joint Genome Institute"/>
            <person name="Corrochano L.M."/>
            <person name="Kuo A."/>
            <person name="Marcet-Houben M."/>
            <person name="Polaino S."/>
            <person name="Salamov A."/>
            <person name="Villalobos J.M."/>
            <person name="Alvarez M.I."/>
            <person name="Avalos J."/>
            <person name="Benito E.P."/>
            <person name="Benoit I."/>
            <person name="Burger G."/>
            <person name="Camino L.P."/>
            <person name="Canovas D."/>
            <person name="Cerda-Olmedo E."/>
            <person name="Cheng J.-F."/>
            <person name="Dominguez A."/>
            <person name="Elias M."/>
            <person name="Eslava A.P."/>
            <person name="Glaser F."/>
            <person name="Grimwood J."/>
            <person name="Gutierrez G."/>
            <person name="Heitman J."/>
            <person name="Henrissat B."/>
            <person name="Iturriaga E.A."/>
            <person name="Lang B.F."/>
            <person name="Lavin J.L."/>
            <person name="Lee S."/>
            <person name="Li W."/>
            <person name="Lindquist E."/>
            <person name="Lopez-Garcia S."/>
            <person name="Luque E.M."/>
            <person name="Marcos A.T."/>
            <person name="Martin J."/>
            <person name="McCluskey K."/>
            <person name="Medina H.R."/>
            <person name="Miralles-Duran A."/>
            <person name="Miyazaki A."/>
            <person name="Munoz-Torres E."/>
            <person name="Oguiza J.A."/>
            <person name="Ohm R."/>
            <person name="Olmedo M."/>
            <person name="Orejas M."/>
            <person name="Ortiz-Castellanos L."/>
            <person name="Pisabarro A.G."/>
            <person name="Rodriguez-Romero J."/>
            <person name="Ruiz-Herrera J."/>
            <person name="Ruiz-Vazquez R."/>
            <person name="Sanz C."/>
            <person name="Schackwitz W."/>
            <person name="Schmutz J."/>
            <person name="Shahriari M."/>
            <person name="Shelest E."/>
            <person name="Silva-Franco F."/>
            <person name="Soanes D."/>
            <person name="Syed K."/>
            <person name="Tagua V.G."/>
            <person name="Talbot N.J."/>
            <person name="Thon M."/>
            <person name="De vries R.P."/>
            <person name="Wiebenga A."/>
            <person name="Yadav J.S."/>
            <person name="Braun E.L."/>
            <person name="Baker S."/>
            <person name="Garre V."/>
            <person name="Horwitz B."/>
            <person name="Torres-Martinez S."/>
            <person name="Idnurm A."/>
            <person name="Herrera-Estrella A."/>
            <person name="Gabaldon T."/>
            <person name="Grigoriev I.V."/>
        </authorList>
    </citation>
    <scope>NUCLEOTIDE SEQUENCE [LARGE SCALE GENOMIC DNA]</scope>
    <source>
        <strain evidence="3">NRRL 1555(-)</strain>
    </source>
</reference>